<keyword evidence="5" id="KW-1185">Reference proteome</keyword>
<feature type="compositionally biased region" description="Low complexity" evidence="1">
    <location>
        <begin position="93"/>
        <end position="132"/>
    </location>
</feature>
<keyword evidence="2" id="KW-0472">Membrane</keyword>
<feature type="compositionally biased region" description="Basic and acidic residues" evidence="1">
    <location>
        <begin position="304"/>
        <end position="317"/>
    </location>
</feature>
<evidence type="ECO:0000313" key="4">
    <source>
        <dbReference type="EMBL" id="KAJ1725431.1"/>
    </source>
</evidence>
<feature type="compositionally biased region" description="Low complexity" evidence="1">
    <location>
        <begin position="176"/>
        <end position="203"/>
    </location>
</feature>
<dbReference type="OrthoDB" id="5599649at2759"/>
<feature type="compositionally biased region" description="Polar residues" evidence="1">
    <location>
        <begin position="415"/>
        <end position="433"/>
    </location>
</feature>
<feature type="region of interest" description="Disordered" evidence="1">
    <location>
        <begin position="74"/>
        <end position="203"/>
    </location>
</feature>
<organism evidence="4 5">
    <name type="scientific">Coemansia erecta</name>
    <dbReference type="NCBI Taxonomy" id="147472"/>
    <lineage>
        <taxon>Eukaryota</taxon>
        <taxon>Fungi</taxon>
        <taxon>Fungi incertae sedis</taxon>
        <taxon>Zoopagomycota</taxon>
        <taxon>Kickxellomycotina</taxon>
        <taxon>Kickxellomycetes</taxon>
        <taxon>Kickxellales</taxon>
        <taxon>Kickxellaceae</taxon>
        <taxon>Coemansia</taxon>
    </lineage>
</organism>
<dbReference type="EMBL" id="JANBOJ010000005">
    <property type="protein sequence ID" value="KAJ1725431.1"/>
    <property type="molecule type" value="Genomic_DNA"/>
</dbReference>
<dbReference type="AlphaFoldDB" id="A0A9W7Y213"/>
<feature type="compositionally biased region" description="Low complexity" evidence="1">
    <location>
        <begin position="341"/>
        <end position="351"/>
    </location>
</feature>
<feature type="transmembrane region" description="Helical" evidence="2">
    <location>
        <begin position="244"/>
        <end position="264"/>
    </location>
</feature>
<gene>
    <name evidence="4" type="ORF">LPJ53_000361</name>
</gene>
<keyword evidence="2" id="KW-1133">Transmembrane helix</keyword>
<sequence length="433" mass="45825">MRAFTAKVAVCWVLATTAAISMAQEDGNSSAAFKRVAEAQVAEAVGSQDILQTPTPTVVPARHPRQLLQSIIDALNPNKDVRADGDSSDEGNTDNTDNTGTASDNNNNNNNSQTSDDTPSSSSQPSRTSNTDNQPTSDTNDDNQDTETSNTSTSRTSNTSTRRTSSTDDDGDDSSTDTSTKTSSTKTSSTKTSPTTTSKSTSMVVVTVTRPGSTITTVAPPPPTIDQANGDKADVGTSENLTTIIAAPTATAVALMLFAVLFYLHRRRKNRIRYSDDDTFTKGAAGKATKPYAPPNNPEGLFAPREHGNDGYIKEEAGNLGDYYPSHGPNDNTRLLPPQQPQQFGQPAAGANFRPMGAAAGVAGMAGAAAVAGGAAAYNRQQPQQPQQPHRQPTQPSYQPSYQPQPRPQQFQNQAHPPNQFGNANTGNNGYLY</sequence>
<name>A0A9W7Y213_9FUNG</name>
<evidence type="ECO:0000256" key="1">
    <source>
        <dbReference type="SAM" id="MobiDB-lite"/>
    </source>
</evidence>
<protein>
    <recommendedName>
        <fullName evidence="6">Mid2 domain-containing protein</fullName>
    </recommendedName>
</protein>
<keyword evidence="3" id="KW-0732">Signal</keyword>
<feature type="region of interest" description="Disordered" evidence="1">
    <location>
        <begin position="303"/>
        <end position="351"/>
    </location>
</feature>
<feature type="region of interest" description="Disordered" evidence="1">
    <location>
        <begin position="372"/>
        <end position="433"/>
    </location>
</feature>
<accession>A0A9W7Y213</accession>
<dbReference type="Proteomes" id="UP001149813">
    <property type="component" value="Unassembled WGS sequence"/>
</dbReference>
<evidence type="ECO:0000256" key="2">
    <source>
        <dbReference type="SAM" id="Phobius"/>
    </source>
</evidence>
<evidence type="ECO:0000256" key="3">
    <source>
        <dbReference type="SAM" id="SignalP"/>
    </source>
</evidence>
<reference evidence="4" key="1">
    <citation type="submission" date="2022-07" db="EMBL/GenBank/DDBJ databases">
        <title>Phylogenomic reconstructions and comparative analyses of Kickxellomycotina fungi.</title>
        <authorList>
            <person name="Reynolds N.K."/>
            <person name="Stajich J.E."/>
            <person name="Barry K."/>
            <person name="Grigoriev I.V."/>
            <person name="Crous P."/>
            <person name="Smith M.E."/>
        </authorList>
    </citation>
    <scope>NUCLEOTIDE SEQUENCE</scope>
    <source>
        <strain evidence="4">NBRC 32514</strain>
    </source>
</reference>
<feature type="compositionally biased region" description="Low complexity" evidence="1">
    <location>
        <begin position="372"/>
        <end position="414"/>
    </location>
</feature>
<feature type="compositionally biased region" description="Low complexity" evidence="1">
    <location>
        <begin position="146"/>
        <end position="164"/>
    </location>
</feature>
<evidence type="ECO:0000313" key="5">
    <source>
        <dbReference type="Proteomes" id="UP001149813"/>
    </source>
</evidence>
<keyword evidence="2" id="KW-0812">Transmembrane</keyword>
<evidence type="ECO:0008006" key="6">
    <source>
        <dbReference type="Google" id="ProtNLM"/>
    </source>
</evidence>
<proteinExistence type="predicted"/>
<comment type="caution">
    <text evidence="4">The sequence shown here is derived from an EMBL/GenBank/DDBJ whole genome shotgun (WGS) entry which is preliminary data.</text>
</comment>
<feature type="signal peptide" evidence="3">
    <location>
        <begin position="1"/>
        <end position="23"/>
    </location>
</feature>
<feature type="chain" id="PRO_5040849633" description="Mid2 domain-containing protein" evidence="3">
    <location>
        <begin position="24"/>
        <end position="433"/>
    </location>
</feature>